<evidence type="ECO:0000256" key="1">
    <source>
        <dbReference type="ARBA" id="ARBA00001947"/>
    </source>
</evidence>
<name>A0A2V1N1J8_9LACO</name>
<dbReference type="GO" id="GO:0006526">
    <property type="term" value="P:L-arginine biosynthetic process"/>
    <property type="evidence" value="ECO:0007669"/>
    <property type="project" value="TreeGrafter"/>
</dbReference>
<comment type="similarity">
    <text evidence="2">Belongs to the peptidase M20A family.</text>
</comment>
<evidence type="ECO:0000256" key="2">
    <source>
        <dbReference type="ARBA" id="ARBA00006247"/>
    </source>
</evidence>
<dbReference type="SUPFAM" id="SSF53187">
    <property type="entry name" value="Zn-dependent exopeptidases"/>
    <property type="match status" value="1"/>
</dbReference>
<dbReference type="Gene3D" id="3.40.630.10">
    <property type="entry name" value="Zn peptidases"/>
    <property type="match status" value="1"/>
</dbReference>
<dbReference type="GO" id="GO:0008270">
    <property type="term" value="F:zinc ion binding"/>
    <property type="evidence" value="ECO:0007669"/>
    <property type="project" value="InterPro"/>
</dbReference>
<keyword evidence="8" id="KW-0482">Metalloprotease</keyword>
<dbReference type="Gene3D" id="3.30.70.360">
    <property type="match status" value="2"/>
</dbReference>
<dbReference type="SUPFAM" id="SSF55031">
    <property type="entry name" value="Bacterial exopeptidase dimerisation domain"/>
    <property type="match status" value="1"/>
</dbReference>
<evidence type="ECO:0000256" key="4">
    <source>
        <dbReference type="ARBA" id="ARBA00022723"/>
    </source>
</evidence>
<organism evidence="9 10">
    <name type="scientific">Levilactobacillus bambusae</name>
    <dbReference type="NCBI Taxonomy" id="2024736"/>
    <lineage>
        <taxon>Bacteria</taxon>
        <taxon>Bacillati</taxon>
        <taxon>Bacillota</taxon>
        <taxon>Bacilli</taxon>
        <taxon>Lactobacillales</taxon>
        <taxon>Lactobacillaceae</taxon>
        <taxon>Levilactobacillus</taxon>
    </lineage>
</organism>
<dbReference type="OrthoDB" id="9761532at2"/>
<sequence>MTLDWQKLAGNYRDQYIEDLTALVAIDSARDDSLATQAEPLGPGPAAALKKFLEIGQRDGFTVKNLDNLAGYIEFGDGDETLAVLSHVDQMPAGEGWETDPYTLTEKDGNLYGRGTSDDKGPGLAAYYGLRMLKDNGISLGRKVRLILGTDEESNWTGMTHYMEVEPAPTLGFSPDAEFPLINGEKGNVTFEVEFKGENAGNLTLVSFHSGLRENMVPRDAVADVKTTEVSQMQAEFETFLAEEPVTGEVETNADGLHFHIIGKAAHGMEPKLGVNAGTYLAKFLNQYPFGGDAEDFLSLIATKLHDDSRANQLEIAYTDDVMGDLTMNVGIMNFDANAGGKVNTNFRYPKGVGPAEIREGLSAATRQMAVTIEKGREMKPHYVDPSDPIVSTLMAIYKRQTGETDAQPEVVGGGTYGRLMERGVAFGALFPWTPSTMHQANEYQPVSDLLRAMAIYGESIYELAK</sequence>
<dbReference type="Pfam" id="PF01546">
    <property type="entry name" value="Peptidase_M20"/>
    <property type="match status" value="1"/>
</dbReference>
<evidence type="ECO:0000256" key="7">
    <source>
        <dbReference type="ARBA" id="ARBA00022997"/>
    </source>
</evidence>
<dbReference type="InterPro" id="IPR036264">
    <property type="entry name" value="Bact_exopeptidase_dim_dom"/>
</dbReference>
<dbReference type="GO" id="GO:0006508">
    <property type="term" value="P:proteolysis"/>
    <property type="evidence" value="ECO:0007669"/>
    <property type="project" value="UniProtKB-KW"/>
</dbReference>
<evidence type="ECO:0000256" key="6">
    <source>
        <dbReference type="ARBA" id="ARBA00022833"/>
    </source>
</evidence>
<dbReference type="InterPro" id="IPR001261">
    <property type="entry name" value="ArgE/DapE_CS"/>
</dbReference>
<dbReference type="EMBL" id="QCXQ01000001">
    <property type="protein sequence ID" value="PWG01084.1"/>
    <property type="molecule type" value="Genomic_DNA"/>
</dbReference>
<gene>
    <name evidence="9" type="ORF">DCM90_02610</name>
</gene>
<keyword evidence="7" id="KW-0224">Dipeptidase</keyword>
<protein>
    <submittedName>
        <fullName evidence="9">Dipeptidase PepV</fullName>
    </submittedName>
</protein>
<evidence type="ECO:0000313" key="10">
    <source>
        <dbReference type="Proteomes" id="UP000245080"/>
    </source>
</evidence>
<keyword evidence="5" id="KW-0378">Hydrolase</keyword>
<dbReference type="PANTHER" id="PTHR43808:SF31">
    <property type="entry name" value="N-ACETYL-L-CITRULLINE DEACETYLASE"/>
    <property type="match status" value="1"/>
</dbReference>
<accession>A0A2V1N1J8</accession>
<dbReference type="Proteomes" id="UP000245080">
    <property type="component" value="Unassembled WGS sequence"/>
</dbReference>
<keyword evidence="6" id="KW-0862">Zinc</keyword>
<evidence type="ECO:0000256" key="5">
    <source>
        <dbReference type="ARBA" id="ARBA00022801"/>
    </source>
</evidence>
<dbReference type="PANTHER" id="PTHR43808">
    <property type="entry name" value="ACETYLORNITHINE DEACETYLASE"/>
    <property type="match status" value="1"/>
</dbReference>
<evidence type="ECO:0000256" key="8">
    <source>
        <dbReference type="ARBA" id="ARBA00023049"/>
    </source>
</evidence>
<keyword evidence="4" id="KW-0479">Metal-binding</keyword>
<dbReference type="GO" id="GO:0008237">
    <property type="term" value="F:metallopeptidase activity"/>
    <property type="evidence" value="ECO:0007669"/>
    <property type="project" value="UniProtKB-KW"/>
</dbReference>
<comment type="caution">
    <text evidence="9">The sequence shown here is derived from an EMBL/GenBank/DDBJ whole genome shotgun (WGS) entry which is preliminary data.</text>
</comment>
<dbReference type="InterPro" id="IPR050072">
    <property type="entry name" value="Peptidase_M20A"/>
</dbReference>
<dbReference type="CDD" id="cd03888">
    <property type="entry name" value="M20_PepV"/>
    <property type="match status" value="1"/>
</dbReference>
<dbReference type="GO" id="GO:0016805">
    <property type="term" value="F:dipeptidase activity"/>
    <property type="evidence" value="ECO:0007669"/>
    <property type="project" value="UniProtKB-KW"/>
</dbReference>
<dbReference type="AlphaFoldDB" id="A0A2V1N1J8"/>
<evidence type="ECO:0000256" key="3">
    <source>
        <dbReference type="ARBA" id="ARBA00022670"/>
    </source>
</evidence>
<keyword evidence="10" id="KW-1185">Reference proteome</keyword>
<comment type="cofactor">
    <cofactor evidence="1">
        <name>Zn(2+)</name>
        <dbReference type="ChEBI" id="CHEBI:29105"/>
    </cofactor>
</comment>
<dbReference type="NCBIfam" id="NF005591">
    <property type="entry name" value="PRK07318.1"/>
    <property type="match status" value="1"/>
</dbReference>
<reference evidence="9 10" key="1">
    <citation type="journal article" date="2018" name="Int. J. Syst. Evol. Microbiol.">
        <title>Lactobacillus bambusae sp. nov., isolated from a traditional fermented Ma-bamboo shoots of Taiwan.</title>
        <authorList>
            <person name="Wang L.-T."/>
        </authorList>
    </citation>
    <scope>NUCLEOTIDE SEQUENCE [LARGE SCALE GENOMIC DNA]</scope>
    <source>
        <strain evidence="9 10">BS-W1</strain>
    </source>
</reference>
<dbReference type="InterPro" id="IPR002933">
    <property type="entry name" value="Peptidase_M20"/>
</dbReference>
<evidence type="ECO:0000313" key="9">
    <source>
        <dbReference type="EMBL" id="PWG01084.1"/>
    </source>
</evidence>
<dbReference type="RefSeq" id="WP_109249797.1">
    <property type="nucleotide sequence ID" value="NZ_QCXQ01000001.1"/>
</dbReference>
<dbReference type="NCBIfam" id="TIGR01887">
    <property type="entry name" value="dipeptidaselike"/>
    <property type="match status" value="1"/>
</dbReference>
<dbReference type="GO" id="GO:0008777">
    <property type="term" value="F:acetylornithine deacetylase activity"/>
    <property type="evidence" value="ECO:0007669"/>
    <property type="project" value="TreeGrafter"/>
</dbReference>
<dbReference type="PROSITE" id="PS00759">
    <property type="entry name" value="ARGE_DAPE_CPG2_2"/>
    <property type="match status" value="1"/>
</dbReference>
<proteinExistence type="inferred from homology"/>
<dbReference type="InterPro" id="IPR010964">
    <property type="entry name" value="M20A_pepV-rel"/>
</dbReference>
<keyword evidence="3" id="KW-0645">Protease</keyword>